<evidence type="ECO:0000313" key="6">
    <source>
        <dbReference type="EMBL" id="RMZ54012.1"/>
    </source>
</evidence>
<dbReference type="FunFam" id="3.40.50.1100:FF:000037">
    <property type="entry name" value="Bifunctional D-cysteine desulfhydrase/1-aminocyclopropane-1-carboxylate deaminase, mitochondrial"/>
    <property type="match status" value="1"/>
</dbReference>
<evidence type="ECO:0000313" key="7">
    <source>
        <dbReference type="Proteomes" id="UP000279271"/>
    </source>
</evidence>
<comment type="cofactor">
    <cofactor evidence="1">
        <name>pyridoxal 5'-phosphate</name>
        <dbReference type="ChEBI" id="CHEBI:597326"/>
    </cofactor>
</comment>
<protein>
    <recommendedName>
        <fullName evidence="5">Tryptophan synthase beta chain-like PALP domain-containing protein</fullName>
    </recommendedName>
</protein>
<dbReference type="InterPro" id="IPR027278">
    <property type="entry name" value="ACCD_DCysDesulf"/>
</dbReference>
<accession>A0A3M7KXE5</accession>
<evidence type="ECO:0000256" key="3">
    <source>
        <dbReference type="ARBA" id="ARBA00022898"/>
    </source>
</evidence>
<organism evidence="6 7">
    <name type="scientific">Auxenochlorella protothecoides</name>
    <name type="common">Green microalga</name>
    <name type="synonym">Chlorella protothecoides</name>
    <dbReference type="NCBI Taxonomy" id="3075"/>
    <lineage>
        <taxon>Eukaryota</taxon>
        <taxon>Viridiplantae</taxon>
        <taxon>Chlorophyta</taxon>
        <taxon>core chlorophytes</taxon>
        <taxon>Trebouxiophyceae</taxon>
        <taxon>Chlorellales</taxon>
        <taxon>Chlorellaceae</taxon>
        <taxon>Auxenochlorella</taxon>
    </lineage>
</organism>
<feature type="compositionally biased region" description="Basic residues" evidence="4">
    <location>
        <begin position="409"/>
        <end position="423"/>
    </location>
</feature>
<keyword evidence="3" id="KW-0663">Pyridoxal phosphate</keyword>
<sequence>MVEECERWKQAGRADADAALQPLDKTLFSRCITLIWRPREAAGGTAATDARAAFAPLAESVALFRQTLERAGKKKKEKKKKKEMKKKAQQQQQCVLDALRPTVDDVVAVVTELCTVGDLFANFHAIRMVEEFERRKQAGRADADAALQPLDAIFFARCMTLIWRPREAAGGSAGTDARAVFAPLAESVALFRETLERAGVTLQPPDLEYIRPLINEAAGDLATATATFYKRELLRHLRQNAKLELGTKGNWSSHCARAVLSVSFANPLAPTEDSDAAPALPPTAPAVGADAAAEQVDWIVELRRRMPKRPKWGLWEHHPHLCLPLARRLLAERERRQPVAPAPVQAPESAPQGQAGEEATQHDANCPDVGDTAASAAAAAAAAAATELKRKVEERAKQHAANKDAGIPSKRRGLGKQRRAALAKRKEAAANAAGSPAQSPQKPPPLRHIGRLFSLLPCRQGFEAVHITGTLTTLWAILRRHEKFDRGGVARMTGLQLPTEKEWRMYTVPEALKFLNLEEVHGIPARKKQAIKACLRGKAEEYQVDTEGKRGKKKTGDREEKKTDWFVHVGWAFFTILFNFRRFEGCGWYSAGHWRTNGYSVSVTLRRARGPPGPGDPPPRPPDAPKTSAKRTRGGAPLGAPQGRGIADEYYRRNRPPEDAEVHLYVGIDPGWTKMFTAVDEHANVTSCSSKEFHAMSGSKRREKTIAKWHAKVPPYVKKLHQCPTYKTASTEVLLSRVAWIVPTLRRALAWHMHEKPFRKVRHQAYVGRERAINRLAEQLRAPRGMTTVVGVGNWSAQDRGGIMRGTPPGPWIRFLRRLRRVCRVVVVDEHRSSKLCCACHATLHAHQYVRVRNGVEKLVDVWVTKRCTNRGCRVNVVNRDVNGAANMLMLTKCFFANALRPTAFGGPPVSSSPALPPPNPLWFADRGKQLRQSDSACGKQLCNRRKPGSAISSARARHTPRLRLAVTPSLLHPWPLPGLPPGLELFIKRDDLTGMQLSGNKVRKLEFLLAKAKAEGHDSVITIGGIQSNHARATAVAARYCGLDSHLILRTSRLAADSDPGLVGNLLVERLVGAHIHTVTKEEYAAAGSRALTAQLERQLRGQGANPYVIPVGGSNGLGTWGYLSFVEELRGQAADLGLTDIVLACGSGSTAAGIALGSHLAGLGVRVHGYAVCDSEDYFYAFIDDLLDQVAPAEARGGAGARDLIRIAEAKGVGYGISTDEELATARRRGIILDPVYTCKALHGWLADVAADPAAWAQRRVLFVHTGGLLGMYDKAEQLQGPVQALQRAHRLHTSGKRTRGGAPLGAPNSRGIADEYYRRNRPPEDAEVHLYVGIDPGRTKMFTAVDEHANVTSCSSKEFHAMSGGQAAGGGHCEVARGRPTLSQEAAPVSGDWVVELMQGYASQGQALCPTYKTASTEVLLSRVAWIVPTLRRALAWHMHEKPFRRVRHRAYVSRERAITQLAEQLRAPRGMTTVVGVGNWSAQDRGGIMRGTPPGPWIRFLRRLRRVCRVVVVDEHRSSKLCCACHATLHAHQYVRVRNDEEKLVDVWDTKRCTEQRLQSQRRQPRRERSGQHADADQLLVDPLYRLLPPSHPPHPLWFADRGNQLRQPDPACGKQLCNRRKPEDKSIVYRLFTAPSCAIDSTCAPEFDFLQHAVVQITNPMTSNFCTGTLLKGPGDKIYVLSAYHCLAFMGKRFMYPWSTFSIIFDYKLPCNASYVEDVPRTFDRYLTGLAVVFQDVYSDVGVFELLQDIPPEWGVVLAGWEAANLGSNFTYTCISQPAGDVQKIAYGKVYNQIPSVILDAVNEEVDVYNVSCSTHACNFYATHVQHGSMTHGSSGAGMFADELGKIMGVLSTGRGSVCPGTVNKDDPRPSRVVFGSLGGAWEHGLHRIFNRSVEDEGGAEFEEYTRALPTITVGNIVPEVNPRKGSTSFSIALQQEPDKDTTISLTPTQTDLVSVTPQTLTFTRSNWRTPQFVSVTAVPGRAHPEATLQFDVALTWPVVSEAGGWSSRTKTISGVVWAERKGNSFFNPQEVRVPFRHVMDLERYNPQIPLITEHNGPFIPAKYFVYTAQKTEVTRKGWAYYFVAHPRTQVTIPGQSKSLNGKASMTIASMPLAEAVTESLNPTRLRIPAVPSHAVLPITIAPVLAWLDLEEDHTLNITTCSNKTDVGAEITVMDDQLEVIRTTGLARDNACVSIPSVVVEGGRRYFISITPVQYQFSLGKKTH</sequence>
<dbReference type="Proteomes" id="UP000279271">
    <property type="component" value="Unassembled WGS sequence"/>
</dbReference>
<dbReference type="Gene3D" id="3.40.50.1100">
    <property type="match status" value="2"/>
</dbReference>
<feature type="compositionally biased region" description="Low complexity" evidence="4">
    <location>
        <begin position="429"/>
        <end position="440"/>
    </location>
</feature>
<dbReference type="SUPFAM" id="SSF50494">
    <property type="entry name" value="Trypsin-like serine proteases"/>
    <property type="match status" value="1"/>
</dbReference>
<dbReference type="InterPro" id="IPR009003">
    <property type="entry name" value="Peptidase_S1_PA"/>
</dbReference>
<comment type="caution">
    <text evidence="6">The sequence shown here is derived from an EMBL/GenBank/DDBJ whole genome shotgun (WGS) entry which is preliminary data.</text>
</comment>
<dbReference type="InterPro" id="IPR036052">
    <property type="entry name" value="TrpB-like_PALP_sf"/>
</dbReference>
<dbReference type="Pfam" id="PF00291">
    <property type="entry name" value="PALP"/>
    <property type="match status" value="1"/>
</dbReference>
<proteinExistence type="inferred from homology"/>
<dbReference type="PANTHER" id="PTHR43780:SF2">
    <property type="entry name" value="1-AMINOCYCLOPROPANE-1-CARBOXYLATE DEAMINASE-RELATED"/>
    <property type="match status" value="1"/>
</dbReference>
<evidence type="ECO:0000256" key="2">
    <source>
        <dbReference type="ARBA" id="ARBA00008639"/>
    </source>
</evidence>
<feature type="compositionally biased region" description="Pro residues" evidence="4">
    <location>
        <begin position="611"/>
        <end position="624"/>
    </location>
</feature>
<feature type="region of interest" description="Disordered" evidence="4">
    <location>
        <begin position="336"/>
        <end position="372"/>
    </location>
</feature>
<dbReference type="NCBIfam" id="TIGR01275">
    <property type="entry name" value="ACC_deam_rel"/>
    <property type="match status" value="1"/>
</dbReference>
<dbReference type="EMBL" id="QOKY01000184">
    <property type="protein sequence ID" value="RMZ54012.1"/>
    <property type="molecule type" value="Genomic_DNA"/>
</dbReference>
<feature type="non-terminal residue" evidence="6">
    <location>
        <position position="2229"/>
    </location>
</feature>
<dbReference type="Gene3D" id="2.40.10.10">
    <property type="entry name" value="Trypsin-like serine proteases"/>
    <property type="match status" value="2"/>
</dbReference>
<dbReference type="PANTHER" id="PTHR43780">
    <property type="entry name" value="1-AMINOCYCLOPROPANE-1-CARBOXYLATE DEAMINASE-RELATED"/>
    <property type="match status" value="1"/>
</dbReference>
<feature type="region of interest" description="Disordered" evidence="4">
    <location>
        <begin position="605"/>
        <end position="646"/>
    </location>
</feature>
<evidence type="ECO:0000259" key="5">
    <source>
        <dbReference type="Pfam" id="PF00291"/>
    </source>
</evidence>
<feature type="region of interest" description="Disordered" evidence="4">
    <location>
        <begin position="1560"/>
        <end position="1579"/>
    </location>
</feature>
<dbReference type="InterPro" id="IPR043504">
    <property type="entry name" value="Peptidase_S1_PA_chymotrypsin"/>
</dbReference>
<name>A0A3M7KXE5_AUXPR</name>
<feature type="region of interest" description="Disordered" evidence="4">
    <location>
        <begin position="390"/>
        <end position="448"/>
    </location>
</feature>
<gene>
    <name evidence="6" type="ORF">APUTEX25_002589</name>
</gene>
<feature type="compositionally biased region" description="Low complexity" evidence="4">
    <location>
        <begin position="338"/>
        <end position="352"/>
    </location>
</feature>
<reference evidence="7" key="1">
    <citation type="journal article" date="2018" name="Algal Res.">
        <title>Characterization of plant carbon substrate utilization by Auxenochlorella protothecoides.</title>
        <authorList>
            <person name="Vogler B.W."/>
            <person name="Starkenburg S.R."/>
            <person name="Sudasinghe N."/>
            <person name="Schambach J.Y."/>
            <person name="Rollin J.A."/>
            <person name="Pattathil S."/>
            <person name="Barry A.N."/>
        </authorList>
    </citation>
    <scope>NUCLEOTIDE SEQUENCE [LARGE SCALE GENOMIC DNA]</scope>
    <source>
        <strain evidence="7">UTEX 25</strain>
    </source>
</reference>
<comment type="similarity">
    <text evidence="2">Belongs to the ACC deaminase/D-cysteine desulfhydrase family.</text>
</comment>
<feature type="domain" description="Tryptophan synthase beta chain-like PALP" evidence="5">
    <location>
        <begin position="975"/>
        <end position="1269"/>
    </location>
</feature>
<dbReference type="GO" id="GO:0019148">
    <property type="term" value="F:D-cysteine desulfhydrase activity"/>
    <property type="evidence" value="ECO:0007669"/>
    <property type="project" value="TreeGrafter"/>
</dbReference>
<evidence type="ECO:0000256" key="4">
    <source>
        <dbReference type="SAM" id="MobiDB-lite"/>
    </source>
</evidence>
<evidence type="ECO:0000256" key="1">
    <source>
        <dbReference type="ARBA" id="ARBA00001933"/>
    </source>
</evidence>
<dbReference type="SUPFAM" id="SSF53686">
    <property type="entry name" value="Tryptophan synthase beta subunit-like PLP-dependent enzymes"/>
    <property type="match status" value="1"/>
</dbReference>
<dbReference type="InterPro" id="IPR005966">
    <property type="entry name" value="D-Cys_desShydrase"/>
</dbReference>
<dbReference type="InterPro" id="IPR001926">
    <property type="entry name" value="TrpB-like_PALP"/>
</dbReference>